<proteinExistence type="predicted"/>
<dbReference type="AlphaFoldDB" id="A0A2V0RAL0"/>
<protein>
    <recommendedName>
        <fullName evidence="3">Glycoprotein</fullName>
    </recommendedName>
</protein>
<keyword evidence="1" id="KW-0472">Membrane</keyword>
<evidence type="ECO:0000313" key="2">
    <source>
        <dbReference type="EMBL" id="GBH22379.1"/>
    </source>
</evidence>
<evidence type="ECO:0008006" key="3">
    <source>
        <dbReference type="Google" id="ProtNLM"/>
    </source>
</evidence>
<sequence>MRDDVDAGDDALFHGITALDCTSNMTTLQHFAADAIKPCPDSTSTVSFDDISVQVLQLKRVVDVNMFRCEVHVKTRYMHCGDLSDTSELPHLGPQGYIPRHVSTEDCRRMHREGKYEAWKGHTLSGIKPGVGMVKERYVVGSSDNEGWCHNGIVYPPYGKAQSAMQHEEIRVMITTGTASASKVDSDGERIVGYRGMKCKTADTSCYDFEMGRLYWEVADDTCSREVMELYKGDARLLTGDDGVQAIRISDEVNDFQFYATLTANTSTCGVRVWQTEYPDLQVVKLTPGGDFMRNVARKSSSALDLTLYLHAKLGLITHLADDNDLMLYRQMRRRDCERKRDILQMKVDLMMSQPDKLHKWGNDGALAKVLGEALYIVTCPKVGVVMRKTDATSCQHELPITYDGKPLYLTPVTRVITNEHTGMVCSPLLFTSFHIGTQWFTPGTRHAIPAPLPLTVDDDASGKPHTMSYFAKKGIYSQEEIKRTKDGLTFAAMREAREAYWNLVGYEQNPNAYDLKYSFEPQSLNTVFSDYMERTYGIVGKIGGIVNFGVGIVFMFMMFKLIVGRLVNGCMIFEMYGCSREIAASCCDALTVRSMVRGIVKGVTRPTKSKMARTVPEGETKSSAMGFADEHEDMLPGAPETSEINVQFCGMRMTIDTGELAYRDGVTVWQRECGTVTHIIGRVADGCVIRKVGEELCVQS</sequence>
<keyword evidence="1" id="KW-0812">Transmembrane</keyword>
<feature type="transmembrane region" description="Helical" evidence="1">
    <location>
        <begin position="543"/>
        <end position="564"/>
    </location>
</feature>
<evidence type="ECO:0000256" key="1">
    <source>
        <dbReference type="SAM" id="Phobius"/>
    </source>
</evidence>
<dbReference type="Pfam" id="PF24664">
    <property type="entry name" value="Monjiviricetes_fusion"/>
    <property type="match status" value="1"/>
</dbReference>
<comment type="caution">
    <text evidence="2">The sequence shown here is derived from an EMBL/GenBank/DDBJ whole genome shotgun (WGS) entry which is preliminary data.</text>
</comment>
<reference evidence="2" key="1">
    <citation type="submission" date="2017-04" db="EMBL/GenBank/DDBJ databases">
        <title>Unveiling RNA virosphere associated with marine microorganisms.</title>
        <authorList>
            <person name="Urayama S."/>
            <person name="Takaki Y."/>
            <person name="Nishi S."/>
            <person name="Yoshida Y."/>
            <person name="Deguchi S."/>
            <person name="Takai K."/>
            <person name="Nunoura T."/>
        </authorList>
    </citation>
    <scope>NUCLEOTIDE SEQUENCE</scope>
</reference>
<accession>A0A2V0RAL0</accession>
<organism evidence="2">
    <name type="scientific">viral metagenome</name>
    <dbReference type="NCBI Taxonomy" id="1070528"/>
    <lineage>
        <taxon>unclassified sequences</taxon>
        <taxon>metagenomes</taxon>
        <taxon>organismal metagenomes</taxon>
    </lineage>
</organism>
<keyword evidence="1" id="KW-1133">Transmembrane helix</keyword>
<dbReference type="EMBL" id="BDQB01000247">
    <property type="protein sequence ID" value="GBH22379.1"/>
    <property type="molecule type" value="Genomic_RNA"/>
</dbReference>
<name>A0A2V0RAL0_9ZZZZ</name>